<organism evidence="2 3">
    <name type="scientific">Cochliobolus sativus</name>
    <name type="common">Common root rot and spot blotch fungus</name>
    <name type="synonym">Bipolaris sorokiniana</name>
    <dbReference type="NCBI Taxonomy" id="45130"/>
    <lineage>
        <taxon>Eukaryota</taxon>
        <taxon>Fungi</taxon>
        <taxon>Dikarya</taxon>
        <taxon>Ascomycota</taxon>
        <taxon>Pezizomycotina</taxon>
        <taxon>Dothideomycetes</taxon>
        <taxon>Pleosporomycetidae</taxon>
        <taxon>Pleosporales</taxon>
        <taxon>Pleosporineae</taxon>
        <taxon>Pleosporaceae</taxon>
        <taxon>Bipolaris</taxon>
    </lineage>
</organism>
<name>A0A8H5ZCB1_COCSA</name>
<evidence type="ECO:0000313" key="2">
    <source>
        <dbReference type="EMBL" id="KAF5846039.1"/>
    </source>
</evidence>
<dbReference type="Proteomes" id="UP000624244">
    <property type="component" value="Unassembled WGS sequence"/>
</dbReference>
<accession>A0A8H5ZCB1</accession>
<feature type="non-terminal residue" evidence="2">
    <location>
        <position position="66"/>
    </location>
</feature>
<evidence type="ECO:0000313" key="3">
    <source>
        <dbReference type="Proteomes" id="UP000624244"/>
    </source>
</evidence>
<comment type="caution">
    <text evidence="2">The sequence shown here is derived from an EMBL/GenBank/DDBJ whole genome shotgun (WGS) entry which is preliminary data.</text>
</comment>
<gene>
    <name evidence="2" type="ORF">GGP41_008497</name>
</gene>
<protein>
    <submittedName>
        <fullName evidence="2">Uncharacterized protein</fullName>
    </submittedName>
</protein>
<dbReference type="EMBL" id="WNKQ01000017">
    <property type="protein sequence ID" value="KAF5846039.1"/>
    <property type="molecule type" value="Genomic_DNA"/>
</dbReference>
<proteinExistence type="predicted"/>
<evidence type="ECO:0000256" key="1">
    <source>
        <dbReference type="SAM" id="MobiDB-lite"/>
    </source>
</evidence>
<feature type="compositionally biased region" description="Basic and acidic residues" evidence="1">
    <location>
        <begin position="33"/>
        <end position="46"/>
    </location>
</feature>
<sequence length="66" mass="7337">CRCLGGGFADAARTWPPSRGGSSSRLAPTSDLEFDRPATIRDRRPELLTPSRWSFRTNPRHAPKSL</sequence>
<feature type="region of interest" description="Disordered" evidence="1">
    <location>
        <begin position="12"/>
        <end position="66"/>
    </location>
</feature>
<reference evidence="2" key="1">
    <citation type="submission" date="2019-11" db="EMBL/GenBank/DDBJ databases">
        <title>Bipolaris sorokiniana Genome sequencing.</title>
        <authorList>
            <person name="Wang H."/>
        </authorList>
    </citation>
    <scope>NUCLEOTIDE SEQUENCE</scope>
</reference>
<dbReference type="AlphaFoldDB" id="A0A8H5ZCB1"/>